<accession>A0AAD5SS72</accession>
<reference evidence="2" key="1">
    <citation type="submission" date="2020-05" db="EMBL/GenBank/DDBJ databases">
        <title>Phylogenomic resolution of chytrid fungi.</title>
        <authorList>
            <person name="Stajich J.E."/>
            <person name="Amses K."/>
            <person name="Simmons R."/>
            <person name="Seto K."/>
            <person name="Myers J."/>
            <person name="Bonds A."/>
            <person name="Quandt C.A."/>
            <person name="Barry K."/>
            <person name="Liu P."/>
            <person name="Grigoriev I."/>
            <person name="Longcore J.E."/>
            <person name="James T.Y."/>
        </authorList>
    </citation>
    <scope>NUCLEOTIDE SEQUENCE</scope>
    <source>
        <strain evidence="2">JEL0513</strain>
    </source>
</reference>
<dbReference type="EMBL" id="JADGJH010002371">
    <property type="protein sequence ID" value="KAJ3099084.1"/>
    <property type="molecule type" value="Genomic_DNA"/>
</dbReference>
<feature type="compositionally biased region" description="Low complexity" evidence="1">
    <location>
        <begin position="81"/>
        <end position="94"/>
    </location>
</feature>
<feature type="compositionally biased region" description="Low complexity" evidence="1">
    <location>
        <begin position="41"/>
        <end position="56"/>
    </location>
</feature>
<dbReference type="Proteomes" id="UP001211907">
    <property type="component" value="Unassembled WGS sequence"/>
</dbReference>
<comment type="caution">
    <text evidence="2">The sequence shown here is derived from an EMBL/GenBank/DDBJ whole genome shotgun (WGS) entry which is preliminary data.</text>
</comment>
<name>A0AAD5SS72_9FUNG</name>
<protein>
    <submittedName>
        <fullName evidence="2">Uncharacterized protein</fullName>
    </submittedName>
</protein>
<dbReference type="AlphaFoldDB" id="A0AAD5SS72"/>
<evidence type="ECO:0000256" key="1">
    <source>
        <dbReference type="SAM" id="MobiDB-lite"/>
    </source>
</evidence>
<gene>
    <name evidence="2" type="ORF">HK100_004968</name>
</gene>
<feature type="non-terminal residue" evidence="2">
    <location>
        <position position="135"/>
    </location>
</feature>
<evidence type="ECO:0000313" key="3">
    <source>
        <dbReference type="Proteomes" id="UP001211907"/>
    </source>
</evidence>
<organism evidence="2 3">
    <name type="scientific">Physocladia obscura</name>
    <dbReference type="NCBI Taxonomy" id="109957"/>
    <lineage>
        <taxon>Eukaryota</taxon>
        <taxon>Fungi</taxon>
        <taxon>Fungi incertae sedis</taxon>
        <taxon>Chytridiomycota</taxon>
        <taxon>Chytridiomycota incertae sedis</taxon>
        <taxon>Chytridiomycetes</taxon>
        <taxon>Chytridiales</taxon>
        <taxon>Chytriomycetaceae</taxon>
        <taxon>Physocladia</taxon>
    </lineage>
</organism>
<feature type="region of interest" description="Disordered" evidence="1">
    <location>
        <begin position="41"/>
        <end position="97"/>
    </location>
</feature>
<evidence type="ECO:0000313" key="2">
    <source>
        <dbReference type="EMBL" id="KAJ3099084.1"/>
    </source>
</evidence>
<keyword evidence="3" id="KW-1185">Reference proteome</keyword>
<proteinExistence type="predicted"/>
<sequence>MGQPITVRAKRGRQTYFVSGDTGDTVHALKTRLAHVLSATADSATAASGPSSSSAASKRDPRDLRLLAAAAPRPDDPPAKAPQSAPATAPSASSVNAYTPLDDSAVLEQLGLTDDAVLYFVFRLSDTLGDASWEQ</sequence>